<dbReference type="RefSeq" id="XP_014562843.1">
    <property type="nucleotide sequence ID" value="XM_014707357.1"/>
</dbReference>
<evidence type="ECO:0000256" key="6">
    <source>
        <dbReference type="ARBA" id="ARBA00023163"/>
    </source>
</evidence>
<keyword evidence="6 8" id="KW-0804">Transcription</keyword>
<sequence>MASRFEKELEFVQLLCNPEYLRWLHNEGYFESNEFRRYLKYLEYWKSPRYSRFLVYPQCLVILGYLNRSDVEDVLASGFLQHLGEQQHFLWLNRHKEDWNKN</sequence>
<organism evidence="9 10">
    <name type="scientific">Ordospora colligata OC4</name>
    <dbReference type="NCBI Taxonomy" id="1354746"/>
    <lineage>
        <taxon>Eukaryota</taxon>
        <taxon>Fungi</taxon>
        <taxon>Fungi incertae sedis</taxon>
        <taxon>Microsporidia</taxon>
        <taxon>Ordosporidae</taxon>
        <taxon>Ordospora</taxon>
    </lineage>
</organism>
<dbReference type="GO" id="GO:0003713">
    <property type="term" value="F:transcription coactivator activity"/>
    <property type="evidence" value="ECO:0007669"/>
    <property type="project" value="EnsemblFungi"/>
</dbReference>
<dbReference type="GeneID" id="26262535"/>
<keyword evidence="7 8" id="KW-0539">Nucleus</keyword>
<dbReference type="GO" id="GO:0070847">
    <property type="term" value="C:core mediator complex"/>
    <property type="evidence" value="ECO:0007669"/>
    <property type="project" value="EnsemblFungi"/>
</dbReference>
<dbReference type="FunCoup" id="A0A0B2UCR1">
    <property type="interactions" value="65"/>
</dbReference>
<evidence type="ECO:0000256" key="7">
    <source>
        <dbReference type="ARBA" id="ARBA00023242"/>
    </source>
</evidence>
<evidence type="ECO:0000256" key="1">
    <source>
        <dbReference type="ARBA" id="ARBA00004123"/>
    </source>
</evidence>
<keyword evidence="5 8" id="KW-0010">Activator</keyword>
<dbReference type="GO" id="GO:0060261">
    <property type="term" value="P:positive regulation of transcription initiation by RNA polymerase II"/>
    <property type="evidence" value="ECO:0007669"/>
    <property type="project" value="EnsemblFungi"/>
</dbReference>
<comment type="subunit">
    <text evidence="8">Component of the Mediator complex.</text>
</comment>
<dbReference type="GO" id="GO:0006311">
    <property type="term" value="P:meiotic gene conversion"/>
    <property type="evidence" value="ECO:0007669"/>
    <property type="project" value="EnsemblFungi"/>
</dbReference>
<dbReference type="Gene3D" id="1.10.10.1340">
    <property type="entry name" value="Mediator of RNA polymerase II, submodule Med31 (Soh1)"/>
    <property type="match status" value="1"/>
</dbReference>
<evidence type="ECO:0000256" key="8">
    <source>
        <dbReference type="RuleBase" id="RU364129"/>
    </source>
</evidence>
<accession>A0A0B2UCR1</accession>
<dbReference type="GO" id="GO:0051123">
    <property type="term" value="P:RNA polymerase II preinitiation complex assembly"/>
    <property type="evidence" value="ECO:0007669"/>
    <property type="project" value="EnsemblFungi"/>
</dbReference>
<comment type="similarity">
    <text evidence="2 8">Belongs to the Mediator complex subunit 31 family.</text>
</comment>
<dbReference type="EMBL" id="JOKQ01000012">
    <property type="protein sequence ID" value="KHN68801.1"/>
    <property type="molecule type" value="Genomic_DNA"/>
</dbReference>
<reference evidence="9 10" key="1">
    <citation type="journal article" date="2014" name="MBio">
        <title>The Ordospora colligata genome; evolution of extreme reduction in microsporidia and host-to-parasite horizontal gene transfer.</title>
        <authorList>
            <person name="Pombert J.-F."/>
            <person name="Haag K.L."/>
            <person name="Beidas S."/>
            <person name="Ebert D."/>
            <person name="Keeling P.J."/>
        </authorList>
    </citation>
    <scope>NUCLEOTIDE SEQUENCE [LARGE SCALE GENOMIC DNA]</scope>
    <source>
        <strain evidence="9 10">OC4</strain>
    </source>
</reference>
<evidence type="ECO:0000256" key="4">
    <source>
        <dbReference type="ARBA" id="ARBA00023015"/>
    </source>
</evidence>
<keyword evidence="10" id="KW-1185">Reference proteome</keyword>
<comment type="caution">
    <text evidence="9">The sequence shown here is derived from an EMBL/GenBank/DDBJ whole genome shotgun (WGS) entry which is preliminary data.</text>
</comment>
<name>A0A0B2UCR1_9MICR</name>
<evidence type="ECO:0000256" key="5">
    <source>
        <dbReference type="ARBA" id="ARBA00023159"/>
    </source>
</evidence>
<dbReference type="VEuPathDB" id="MicrosporidiaDB:M896_120180"/>
<dbReference type="InterPro" id="IPR008831">
    <property type="entry name" value="Mediator_Med31"/>
</dbReference>
<dbReference type="OrthoDB" id="10257739at2759"/>
<comment type="subcellular location">
    <subcellularLocation>
        <location evidence="1 8">Nucleus</location>
    </subcellularLocation>
</comment>
<evidence type="ECO:0000256" key="3">
    <source>
        <dbReference type="ARBA" id="ARBA00019660"/>
    </source>
</evidence>
<dbReference type="STRING" id="1354746.A0A0B2UCR1"/>
<dbReference type="GO" id="GO:0032968">
    <property type="term" value="P:positive regulation of transcription elongation by RNA polymerase II"/>
    <property type="evidence" value="ECO:0007669"/>
    <property type="project" value="EnsemblFungi"/>
</dbReference>
<dbReference type="Pfam" id="PF05669">
    <property type="entry name" value="Med31"/>
    <property type="match status" value="1"/>
</dbReference>
<evidence type="ECO:0000313" key="10">
    <source>
        <dbReference type="Proteomes" id="UP000031056"/>
    </source>
</evidence>
<keyword evidence="4 8" id="KW-0805">Transcription regulation</keyword>
<protein>
    <recommendedName>
        <fullName evidence="3 8">Mediator of RNA polymerase II transcription subunit 31</fullName>
    </recommendedName>
</protein>
<dbReference type="AlphaFoldDB" id="A0A0B2UCR1"/>
<dbReference type="HOGENOM" id="CLU_071681_5_2_1"/>
<dbReference type="Proteomes" id="UP000031056">
    <property type="component" value="Unassembled WGS sequence"/>
</dbReference>
<evidence type="ECO:0000313" key="9">
    <source>
        <dbReference type="EMBL" id="KHN68801.1"/>
    </source>
</evidence>
<dbReference type="GO" id="GO:0006281">
    <property type="term" value="P:DNA repair"/>
    <property type="evidence" value="ECO:0007669"/>
    <property type="project" value="EnsemblFungi"/>
</dbReference>
<comment type="function">
    <text evidence="8">Component of the Mediator complex, a coactivator involved in the regulated transcription of nearly all RNA polymerase II-dependent genes. Mediator functions as a bridge to convey information from gene-specific regulatory proteins to the basal RNA polymerase II transcription machinery. Mediator is recruited to promoters by direct interactions with regulatory proteins and serves as a scaffold for the assembly of a functional preinitiation complex with RNA polymerase II and the general transcription factors.</text>
</comment>
<evidence type="ECO:0000256" key="2">
    <source>
        <dbReference type="ARBA" id="ARBA00006378"/>
    </source>
</evidence>
<dbReference type="InParanoid" id="A0A0B2UCR1"/>
<dbReference type="InterPro" id="IPR038089">
    <property type="entry name" value="Med31_sf"/>
</dbReference>
<gene>
    <name evidence="9" type="ORF">M896_120180</name>
</gene>
<dbReference type="PANTHER" id="PTHR13186">
    <property type="entry name" value="MEDIATOR OF RNA POLYMERASE II TRANSCRIPTION SUBUNIT 31"/>
    <property type="match status" value="1"/>
</dbReference>
<proteinExistence type="inferred from homology"/>
<dbReference type="GO" id="GO:0016592">
    <property type="term" value="C:mediator complex"/>
    <property type="evidence" value="ECO:0007669"/>
    <property type="project" value="EnsemblFungi"/>
</dbReference>